<organism evidence="2 3">
    <name type="scientific">Halocaridina rubra</name>
    <name type="common">Hawaiian red shrimp</name>
    <dbReference type="NCBI Taxonomy" id="373956"/>
    <lineage>
        <taxon>Eukaryota</taxon>
        <taxon>Metazoa</taxon>
        <taxon>Ecdysozoa</taxon>
        <taxon>Arthropoda</taxon>
        <taxon>Crustacea</taxon>
        <taxon>Multicrustacea</taxon>
        <taxon>Malacostraca</taxon>
        <taxon>Eumalacostraca</taxon>
        <taxon>Eucarida</taxon>
        <taxon>Decapoda</taxon>
        <taxon>Pleocyemata</taxon>
        <taxon>Caridea</taxon>
        <taxon>Atyoidea</taxon>
        <taxon>Atyidae</taxon>
        <taxon>Halocaridina</taxon>
    </lineage>
</organism>
<comment type="caution">
    <text evidence="2">The sequence shown here is derived from an EMBL/GenBank/DDBJ whole genome shotgun (WGS) entry which is preliminary data.</text>
</comment>
<dbReference type="PROSITE" id="PS51257">
    <property type="entry name" value="PROKAR_LIPOPROTEIN"/>
    <property type="match status" value="1"/>
</dbReference>
<evidence type="ECO:0000313" key="2">
    <source>
        <dbReference type="EMBL" id="KAK7076574.1"/>
    </source>
</evidence>
<feature type="transmembrane region" description="Helical" evidence="1">
    <location>
        <begin position="6"/>
        <end position="25"/>
    </location>
</feature>
<feature type="non-terminal residue" evidence="2">
    <location>
        <position position="53"/>
    </location>
</feature>
<name>A0AAN8XBZ3_HALRR</name>
<dbReference type="EMBL" id="JAXCGZ010009616">
    <property type="protein sequence ID" value="KAK7076574.1"/>
    <property type="molecule type" value="Genomic_DNA"/>
</dbReference>
<keyword evidence="1" id="KW-0472">Membrane</keyword>
<evidence type="ECO:0000313" key="3">
    <source>
        <dbReference type="Proteomes" id="UP001381693"/>
    </source>
</evidence>
<proteinExistence type="predicted"/>
<sequence length="53" mass="6378">MKSFYTWSLSSILLALLLSCIRLYFSVTVEYRYHKFWAVKTTPNDMTTWSQYS</sequence>
<gene>
    <name evidence="2" type="ORF">SK128_018482</name>
</gene>
<evidence type="ECO:0000256" key="1">
    <source>
        <dbReference type="SAM" id="Phobius"/>
    </source>
</evidence>
<dbReference type="Proteomes" id="UP001381693">
    <property type="component" value="Unassembled WGS sequence"/>
</dbReference>
<keyword evidence="1" id="KW-1133">Transmembrane helix</keyword>
<dbReference type="AlphaFoldDB" id="A0AAN8XBZ3"/>
<keyword evidence="3" id="KW-1185">Reference proteome</keyword>
<keyword evidence="1" id="KW-0812">Transmembrane</keyword>
<protein>
    <submittedName>
        <fullName evidence="2">Uncharacterized protein</fullName>
    </submittedName>
</protein>
<reference evidence="2 3" key="1">
    <citation type="submission" date="2023-11" db="EMBL/GenBank/DDBJ databases">
        <title>Halocaridina rubra genome assembly.</title>
        <authorList>
            <person name="Smith C."/>
        </authorList>
    </citation>
    <scope>NUCLEOTIDE SEQUENCE [LARGE SCALE GENOMIC DNA]</scope>
    <source>
        <strain evidence="2">EP-1</strain>
        <tissue evidence="2">Whole</tissue>
    </source>
</reference>
<accession>A0AAN8XBZ3</accession>